<feature type="chain" id="PRO_5043124674" evidence="1">
    <location>
        <begin position="16"/>
        <end position="105"/>
    </location>
</feature>
<dbReference type="AlphaFoldDB" id="A0A0N4XH67"/>
<reference evidence="4" key="1">
    <citation type="submission" date="2017-02" db="UniProtKB">
        <authorList>
            <consortium name="WormBaseParasite"/>
        </authorList>
    </citation>
    <scope>IDENTIFICATION</scope>
</reference>
<keyword evidence="1" id="KW-0732">Signal</keyword>
<protein>
    <submittedName>
        <fullName evidence="4">Saposin B-type domain-containing protein</fullName>
    </submittedName>
</protein>
<evidence type="ECO:0000313" key="4">
    <source>
        <dbReference type="WBParaSite" id="NBR_0000186901-mRNA-1"/>
    </source>
</evidence>
<organism evidence="4">
    <name type="scientific">Nippostrongylus brasiliensis</name>
    <name type="common">Rat hookworm</name>
    <dbReference type="NCBI Taxonomy" id="27835"/>
    <lineage>
        <taxon>Eukaryota</taxon>
        <taxon>Metazoa</taxon>
        <taxon>Ecdysozoa</taxon>
        <taxon>Nematoda</taxon>
        <taxon>Chromadorea</taxon>
        <taxon>Rhabditida</taxon>
        <taxon>Rhabditina</taxon>
        <taxon>Rhabditomorpha</taxon>
        <taxon>Strongyloidea</taxon>
        <taxon>Heligmosomidae</taxon>
        <taxon>Nippostrongylus</taxon>
    </lineage>
</organism>
<evidence type="ECO:0000313" key="2">
    <source>
        <dbReference type="EMBL" id="VDL65459.1"/>
    </source>
</evidence>
<evidence type="ECO:0000256" key="1">
    <source>
        <dbReference type="SAM" id="SignalP"/>
    </source>
</evidence>
<sequence length="105" mass="11916">MIPLLLMVIVAFSEQKPLSLLDVASLDDGFDPIESLNDNRNVRGSADYEVIPMDYLCDFCTAVIDKLKYRQVAEAEHFEKNMLDECWKLNGTDLDDGNVCELINK</sequence>
<gene>
    <name evidence="2" type="ORF">NBR_LOCUS1870</name>
</gene>
<dbReference type="EMBL" id="UYSL01001759">
    <property type="protein sequence ID" value="VDL65459.1"/>
    <property type="molecule type" value="Genomic_DNA"/>
</dbReference>
<proteinExistence type="predicted"/>
<accession>A0A0N4XH67</accession>
<dbReference type="Proteomes" id="UP000271162">
    <property type="component" value="Unassembled WGS sequence"/>
</dbReference>
<feature type="signal peptide" evidence="1">
    <location>
        <begin position="1"/>
        <end position="15"/>
    </location>
</feature>
<name>A0A0N4XH67_NIPBR</name>
<evidence type="ECO:0000313" key="3">
    <source>
        <dbReference type="Proteomes" id="UP000271162"/>
    </source>
</evidence>
<keyword evidence="3" id="KW-1185">Reference proteome</keyword>
<reference evidence="2 3" key="2">
    <citation type="submission" date="2018-11" db="EMBL/GenBank/DDBJ databases">
        <authorList>
            <consortium name="Pathogen Informatics"/>
        </authorList>
    </citation>
    <scope>NUCLEOTIDE SEQUENCE [LARGE SCALE GENOMIC DNA]</scope>
</reference>
<dbReference type="WBParaSite" id="NBR_0000186901-mRNA-1">
    <property type="protein sequence ID" value="NBR_0000186901-mRNA-1"/>
    <property type="gene ID" value="NBR_0000186901"/>
</dbReference>